<protein>
    <submittedName>
        <fullName evidence="2">Uncharacterized protein</fullName>
    </submittedName>
</protein>
<evidence type="ECO:0000313" key="2">
    <source>
        <dbReference type="EMBL" id="TMV14425.1"/>
    </source>
</evidence>
<dbReference type="EMBL" id="VCPC01000001">
    <property type="protein sequence ID" value="TMV14425.1"/>
    <property type="molecule type" value="Genomic_DNA"/>
</dbReference>
<evidence type="ECO:0000313" key="3">
    <source>
        <dbReference type="Proteomes" id="UP001191082"/>
    </source>
</evidence>
<keyword evidence="3" id="KW-1185">Reference proteome</keyword>
<gene>
    <name evidence="2" type="ORF">FGK64_00060</name>
</gene>
<accession>A0ABY2XBL9</accession>
<evidence type="ECO:0000256" key="1">
    <source>
        <dbReference type="SAM" id="MobiDB-lite"/>
    </source>
</evidence>
<proteinExistence type="predicted"/>
<organism evidence="2 3">
    <name type="scientific">Arenibacterium halophilum</name>
    <dbReference type="NCBI Taxonomy" id="2583821"/>
    <lineage>
        <taxon>Bacteria</taxon>
        <taxon>Pseudomonadati</taxon>
        <taxon>Pseudomonadota</taxon>
        <taxon>Alphaproteobacteria</taxon>
        <taxon>Rhodobacterales</taxon>
        <taxon>Paracoccaceae</taxon>
        <taxon>Arenibacterium</taxon>
    </lineage>
</organism>
<comment type="caution">
    <text evidence="2">The sequence shown here is derived from an EMBL/GenBank/DDBJ whole genome shotgun (WGS) entry which is preliminary data.</text>
</comment>
<feature type="region of interest" description="Disordered" evidence="1">
    <location>
        <begin position="60"/>
        <end position="84"/>
    </location>
</feature>
<name>A0ABY2XBL9_9RHOB</name>
<reference evidence="2 3" key="1">
    <citation type="submission" date="2019-05" db="EMBL/GenBank/DDBJ databases">
        <title>Marivita sp. nov. isolated from sea sediment.</title>
        <authorList>
            <person name="Kim W."/>
        </authorList>
    </citation>
    <scope>NUCLEOTIDE SEQUENCE [LARGE SCALE GENOMIC DNA]</scope>
    <source>
        <strain evidence="2 3">CAU 1492</strain>
    </source>
</reference>
<dbReference type="RefSeq" id="WP_138861778.1">
    <property type="nucleotide sequence ID" value="NZ_VCPC01000001.1"/>
</dbReference>
<sequence>MGEFEPSYPFADLTVIARRLARTDGKTAAQASDLREINLLATKWLFSGYPGRVDLPATTLAGGPTQLSNGFGPPSPSTPNGRRERNANEMMASMAPPWSRGIAFGWHRPNVVQLSDKFVRNRIASRASRLDKGGMVARWYRIVLPPFVDLPNSDCAPHTGQRCGEIRSKFRSGRPQLDEINNVREGHSTTPIMDTSSIGQVWKKFLWKYFPEIRSFAP</sequence>
<dbReference type="Proteomes" id="UP001191082">
    <property type="component" value="Unassembled WGS sequence"/>
</dbReference>